<keyword evidence="2" id="KW-1185">Reference proteome</keyword>
<dbReference type="PANTHER" id="PTHR31891:SF1">
    <property type="entry name" value="FORMAMIDASE C869.04-RELATED"/>
    <property type="match status" value="1"/>
</dbReference>
<dbReference type="Gene3D" id="3.10.28.20">
    <property type="entry name" value="Acetamidase/Formamidase-like domains"/>
    <property type="match status" value="1"/>
</dbReference>
<evidence type="ECO:0000313" key="1">
    <source>
        <dbReference type="EMBL" id="KAF9448737.1"/>
    </source>
</evidence>
<dbReference type="OrthoDB" id="3335528at2759"/>
<comment type="caution">
    <text evidence="1">The sequence shown here is derived from an EMBL/GenBank/DDBJ whole genome shotgun (WGS) entry which is preliminary data.</text>
</comment>
<dbReference type="Proteomes" id="UP000807342">
    <property type="component" value="Unassembled WGS sequence"/>
</dbReference>
<dbReference type="InterPro" id="IPR004304">
    <property type="entry name" value="FmdA_AmdA"/>
</dbReference>
<protein>
    <submittedName>
        <fullName evidence="1">Acetamidase/Formamidase</fullName>
    </submittedName>
</protein>
<reference evidence="1" key="1">
    <citation type="submission" date="2020-11" db="EMBL/GenBank/DDBJ databases">
        <authorList>
            <consortium name="DOE Joint Genome Institute"/>
            <person name="Ahrendt S."/>
            <person name="Riley R."/>
            <person name="Andreopoulos W."/>
            <person name="Labutti K."/>
            <person name="Pangilinan J."/>
            <person name="Ruiz-Duenas F.J."/>
            <person name="Barrasa J.M."/>
            <person name="Sanchez-Garcia M."/>
            <person name="Camarero S."/>
            <person name="Miyauchi S."/>
            <person name="Serrano A."/>
            <person name="Linde D."/>
            <person name="Babiker R."/>
            <person name="Drula E."/>
            <person name="Ayuso-Fernandez I."/>
            <person name="Pacheco R."/>
            <person name="Padilla G."/>
            <person name="Ferreira P."/>
            <person name="Barriuso J."/>
            <person name="Kellner H."/>
            <person name="Castanera R."/>
            <person name="Alfaro M."/>
            <person name="Ramirez L."/>
            <person name="Pisabarro A.G."/>
            <person name="Kuo A."/>
            <person name="Tritt A."/>
            <person name="Lipzen A."/>
            <person name="He G."/>
            <person name="Yan M."/>
            <person name="Ng V."/>
            <person name="Cullen D."/>
            <person name="Martin F."/>
            <person name="Rosso M.-N."/>
            <person name="Henrissat B."/>
            <person name="Hibbett D."/>
            <person name="Martinez A.T."/>
            <person name="Grigoriev I.V."/>
        </authorList>
    </citation>
    <scope>NUCLEOTIDE SEQUENCE</scope>
    <source>
        <strain evidence="1">MF-IS2</strain>
    </source>
</reference>
<name>A0A9P5XEM3_9AGAR</name>
<dbReference type="AlphaFoldDB" id="A0A9P5XEM3"/>
<dbReference type="Pfam" id="PF03069">
    <property type="entry name" value="FmdA_AmdA"/>
    <property type="match status" value="2"/>
</dbReference>
<dbReference type="SUPFAM" id="SSF141130">
    <property type="entry name" value="Acetamidase/Formamidase-like"/>
    <property type="match status" value="1"/>
</dbReference>
<accession>A0A9P5XEM3</accession>
<dbReference type="Gene3D" id="2.60.120.580">
    <property type="entry name" value="Acetamidase/Formamidase-like domains"/>
    <property type="match status" value="2"/>
</dbReference>
<dbReference type="PANTHER" id="PTHR31891">
    <property type="entry name" value="FORMAMIDASE C869.04-RELATED"/>
    <property type="match status" value="1"/>
</dbReference>
<evidence type="ECO:0000313" key="2">
    <source>
        <dbReference type="Proteomes" id="UP000807342"/>
    </source>
</evidence>
<dbReference type="GO" id="GO:0016811">
    <property type="term" value="F:hydrolase activity, acting on carbon-nitrogen (but not peptide) bonds, in linear amides"/>
    <property type="evidence" value="ECO:0007669"/>
    <property type="project" value="InterPro"/>
</dbReference>
<organism evidence="1 2">
    <name type="scientific">Macrolepiota fuliginosa MF-IS2</name>
    <dbReference type="NCBI Taxonomy" id="1400762"/>
    <lineage>
        <taxon>Eukaryota</taxon>
        <taxon>Fungi</taxon>
        <taxon>Dikarya</taxon>
        <taxon>Basidiomycota</taxon>
        <taxon>Agaricomycotina</taxon>
        <taxon>Agaricomycetes</taxon>
        <taxon>Agaricomycetidae</taxon>
        <taxon>Agaricales</taxon>
        <taxon>Agaricineae</taxon>
        <taxon>Agaricaceae</taxon>
        <taxon>Macrolepiota</taxon>
    </lineage>
</organism>
<sequence length="320" mass="35127">MSIHSVKRDQCHLVWDKTLKPILSIQSGETVTFDCLDASNGQITPSSTSATIGSLVFAQLDQVCGPIYIEGALPGDTLQVDVINLETAEWGWTGIIPGFGLLADEFTQPTLKIWKLENEKFEGEQAYAWFDESKGIKVPLRPFMGEMGVARGVEGQWSTIPPYNTGGNLDTKYLYAGSQLFLPIEVEGALFSIGDGHAAQGDGGTAIETPMKVTVRLTVCKDRPYTHTPHFCFKSPGANSLRPRGPEEYYCVTGIDPDLREATRSAARNMIEFLGVEHGLNRVEAYMLCSVAADLRMLEVVDMPNYTIGMMIPRSILSHS</sequence>
<proteinExistence type="predicted"/>
<gene>
    <name evidence="1" type="ORF">P691DRAFT_775176</name>
</gene>
<dbReference type="EMBL" id="MU151151">
    <property type="protein sequence ID" value="KAF9448737.1"/>
    <property type="molecule type" value="Genomic_DNA"/>
</dbReference>